<dbReference type="PROSITE" id="PS00728">
    <property type="entry name" value="AP_NUCLEASE_F1_3"/>
    <property type="match status" value="1"/>
</dbReference>
<dbReference type="Pfam" id="PF03372">
    <property type="entry name" value="Exo_endo_phos"/>
    <property type="match status" value="1"/>
</dbReference>
<feature type="active site" description="Proton acceptor" evidence="6">
    <location>
        <position position="250"/>
    </location>
</feature>
<dbReference type="Gene3D" id="3.60.10.10">
    <property type="entry name" value="Endonuclease/exonuclease/phosphatase"/>
    <property type="match status" value="1"/>
</dbReference>
<reference evidence="10 11" key="1">
    <citation type="journal article" date="2018" name="Parasitology">
        <title>The reduced genome of Candidatus Kinetoplastibacterium sorsogonicusi, the endosymbiont of Kentomonas sorsogonicus (Trypanosomatidae): loss of the haem-synthesis pathway.</title>
        <authorList>
            <person name="Silva F.M."/>
            <person name="Kostygov A.Y."/>
            <person name="Spodareva V.V."/>
            <person name="Butenko A."/>
            <person name="Tossou R."/>
            <person name="Lukes J."/>
            <person name="Yurchenko V."/>
            <person name="Alves J.M.P."/>
        </authorList>
    </citation>
    <scope>NUCLEOTIDE SEQUENCE [LARGE SCALE GENOMIC DNA]</scope>
    <source>
        <strain evidence="10 11">MF-08</strain>
    </source>
</reference>
<dbReference type="GO" id="GO:0008311">
    <property type="term" value="F:double-stranded DNA 3'-5' DNA exonuclease activity"/>
    <property type="evidence" value="ECO:0007669"/>
    <property type="project" value="UniProtKB-EC"/>
</dbReference>
<feature type="binding site" evidence="7">
    <location>
        <position position="149"/>
    </location>
    <ligand>
        <name>Mg(2+)</name>
        <dbReference type="ChEBI" id="CHEBI:18420"/>
        <label>1</label>
    </ligand>
</feature>
<dbReference type="KEGG" id="kso:CKSOR_00269"/>
<dbReference type="InterPro" id="IPR037493">
    <property type="entry name" value="ExoIII-like"/>
</dbReference>
<dbReference type="SUPFAM" id="SSF56219">
    <property type="entry name" value="DNase I-like"/>
    <property type="match status" value="1"/>
</dbReference>
<dbReference type="PANTHER" id="PTHR43250">
    <property type="entry name" value="EXODEOXYRIBONUCLEASE III"/>
    <property type="match status" value="1"/>
</dbReference>
<dbReference type="EC" id="3.1.11.2" evidence="10"/>
<feature type="binding site" evidence="7">
    <location>
        <position position="250"/>
    </location>
    <ligand>
        <name>Mg(2+)</name>
        <dbReference type="ChEBI" id="CHEBI:18420"/>
        <label>1</label>
    </ligand>
</feature>
<feature type="active site" description="Proton donor/acceptor" evidence="6">
    <location>
        <position position="149"/>
    </location>
</feature>
<dbReference type="EMBL" id="CP025628">
    <property type="protein sequence ID" value="AWD32390.1"/>
    <property type="molecule type" value="Genomic_DNA"/>
</dbReference>
<dbReference type="PANTHER" id="PTHR43250:SF2">
    <property type="entry name" value="EXODEOXYRIBONUCLEASE III"/>
    <property type="match status" value="1"/>
</dbReference>
<feature type="site" description="Interaction with DNA substrate" evidence="8">
    <location>
        <position position="250"/>
    </location>
</feature>
<accession>A0A3Q8EWX0</accession>
<dbReference type="AlphaFoldDB" id="A0A3Q8EWX0"/>
<feature type="binding site" evidence="7">
    <location>
        <position position="249"/>
    </location>
    <ligand>
        <name>Mg(2+)</name>
        <dbReference type="ChEBI" id="CHEBI:18420"/>
        <label>1</label>
    </ligand>
</feature>
<dbReference type="OrthoDB" id="9803914at2"/>
<comment type="cofactor">
    <cofactor evidence="7">
        <name>Mg(2+)</name>
        <dbReference type="ChEBI" id="CHEBI:18420"/>
    </cofactor>
    <cofactor evidence="7">
        <name>Mn(2+)</name>
        <dbReference type="ChEBI" id="CHEBI:29035"/>
    </cofactor>
    <text evidence="7">Probably binds two magnesium or manganese ions per subunit.</text>
</comment>
<feature type="binding site" evidence="7">
    <location>
        <position position="34"/>
    </location>
    <ligand>
        <name>Mg(2+)</name>
        <dbReference type="ChEBI" id="CHEBI:18420"/>
        <label>1</label>
    </ligand>
</feature>
<keyword evidence="4 10" id="KW-0378">Hydrolase</keyword>
<keyword evidence="7" id="KW-0464">Manganese</keyword>
<keyword evidence="11" id="KW-1185">Reference proteome</keyword>
<evidence type="ECO:0000313" key="10">
    <source>
        <dbReference type="EMBL" id="AWD32390.1"/>
    </source>
</evidence>
<evidence type="ECO:0000259" key="9">
    <source>
        <dbReference type="Pfam" id="PF03372"/>
    </source>
</evidence>
<evidence type="ECO:0000256" key="6">
    <source>
        <dbReference type="PIRSR" id="PIRSR604808-1"/>
    </source>
</evidence>
<keyword evidence="3 7" id="KW-0479">Metal-binding</keyword>
<name>A0A3Q8EWX0_9PROT</name>
<evidence type="ECO:0000256" key="7">
    <source>
        <dbReference type="PIRSR" id="PIRSR604808-2"/>
    </source>
</evidence>
<sequence length="259" mass="30640">MIIATWNVNSLNVRLNQVCDFLLKQNIDILCLQEIKLQNNNFPIKDINNIGYRAYWNGQKKYNGVAILSRYPCFNIIDKLNNSIDEEKRFLALDVFINLKKLRIINIYCPNGQNIKSQKFEYKVAWFKTLINHLHYELKFNKNLILAGDYNIAPNQTDIYDFKLLKNKILCSDKEIKIFKNILDIGLNDTYELFAPLDKNFTWWDYRFNSFKRNLGARIDHILISDNIKKFCNSYIIDNNIRNNHRPSDHAPVIIKLAI</sequence>
<feature type="active site" evidence="6">
    <location>
        <position position="108"/>
    </location>
</feature>
<dbReference type="CDD" id="cd09086">
    <property type="entry name" value="ExoIII-like_AP-endo"/>
    <property type="match status" value="1"/>
</dbReference>
<evidence type="ECO:0000256" key="5">
    <source>
        <dbReference type="ARBA" id="ARBA00022842"/>
    </source>
</evidence>
<dbReference type="GO" id="GO:0004519">
    <property type="term" value="F:endonuclease activity"/>
    <property type="evidence" value="ECO:0007669"/>
    <property type="project" value="InterPro"/>
</dbReference>
<dbReference type="InterPro" id="IPR036691">
    <property type="entry name" value="Endo/exonu/phosph_ase_sf"/>
</dbReference>
<feature type="binding site" evidence="7">
    <location>
        <position position="151"/>
    </location>
    <ligand>
        <name>Mg(2+)</name>
        <dbReference type="ChEBI" id="CHEBI:18420"/>
        <label>1</label>
    </ligand>
</feature>
<dbReference type="NCBIfam" id="TIGR00633">
    <property type="entry name" value="xth"/>
    <property type="match status" value="1"/>
</dbReference>
<dbReference type="InterPro" id="IPR020848">
    <property type="entry name" value="AP_endonuclease_F1_CS"/>
</dbReference>
<organism evidence="10 11">
    <name type="scientific">Candidatus Kinetoplastidibacterium kentomonadis</name>
    <dbReference type="NCBI Taxonomy" id="1576550"/>
    <lineage>
        <taxon>Bacteria</taxon>
        <taxon>Pseudomonadati</taxon>
        <taxon>Pseudomonadota</taxon>
        <taxon>Betaproteobacteria</taxon>
        <taxon>Candidatus Kinetoplastidibacterium</taxon>
    </lineage>
</organism>
<dbReference type="GO" id="GO:0006281">
    <property type="term" value="P:DNA repair"/>
    <property type="evidence" value="ECO:0007669"/>
    <property type="project" value="InterPro"/>
</dbReference>
<gene>
    <name evidence="10" type="primary">xthA</name>
    <name evidence="10" type="ORF">CKSOR_00269</name>
</gene>
<keyword evidence="5 7" id="KW-0460">Magnesium</keyword>
<dbReference type="GO" id="GO:0003677">
    <property type="term" value="F:DNA binding"/>
    <property type="evidence" value="ECO:0007669"/>
    <property type="project" value="InterPro"/>
</dbReference>
<proteinExistence type="inferred from homology"/>
<dbReference type="PROSITE" id="PS51435">
    <property type="entry name" value="AP_NUCLEASE_F1_4"/>
    <property type="match status" value="1"/>
</dbReference>
<evidence type="ECO:0000256" key="4">
    <source>
        <dbReference type="ARBA" id="ARBA00022801"/>
    </source>
</evidence>
<dbReference type="RefSeq" id="WP_108673805.1">
    <property type="nucleotide sequence ID" value="NZ_CP025628.1"/>
</dbReference>
<feature type="domain" description="Endonuclease/exonuclease/phosphatase" evidence="9">
    <location>
        <begin position="4"/>
        <end position="250"/>
    </location>
</feature>
<feature type="site" description="Transition state stabilizer" evidence="8">
    <location>
        <position position="151"/>
    </location>
</feature>
<dbReference type="Proteomes" id="UP000266796">
    <property type="component" value="Chromosome"/>
</dbReference>
<evidence type="ECO:0000256" key="3">
    <source>
        <dbReference type="ARBA" id="ARBA00022723"/>
    </source>
</evidence>
<comment type="cofactor">
    <cofactor evidence="1">
        <name>Mn(2+)</name>
        <dbReference type="ChEBI" id="CHEBI:29035"/>
    </cofactor>
</comment>
<comment type="similarity">
    <text evidence="2">Belongs to the DNA repair enzymes AP/ExoA family.</text>
</comment>
<protein>
    <submittedName>
        <fullName evidence="10">Exodeoxyribonuclease III</fullName>
        <ecNumber evidence="10">3.1.11.2</ecNumber>
    </submittedName>
</protein>
<evidence type="ECO:0000256" key="1">
    <source>
        <dbReference type="ARBA" id="ARBA00001936"/>
    </source>
</evidence>
<dbReference type="InterPro" id="IPR005135">
    <property type="entry name" value="Endo/exonuclease/phosphatase"/>
</dbReference>
<evidence type="ECO:0000256" key="2">
    <source>
        <dbReference type="ARBA" id="ARBA00007092"/>
    </source>
</evidence>
<feature type="binding site" evidence="7">
    <location>
        <position position="7"/>
    </location>
    <ligand>
        <name>Mg(2+)</name>
        <dbReference type="ChEBI" id="CHEBI:18420"/>
        <label>1</label>
    </ligand>
</feature>
<feature type="site" description="Important for catalytic activity" evidence="8">
    <location>
        <position position="220"/>
    </location>
</feature>
<dbReference type="InterPro" id="IPR004808">
    <property type="entry name" value="AP_endonuc_1"/>
</dbReference>
<dbReference type="NCBIfam" id="TIGR00195">
    <property type="entry name" value="exoDNase_III"/>
    <property type="match status" value="1"/>
</dbReference>
<evidence type="ECO:0000256" key="8">
    <source>
        <dbReference type="PIRSR" id="PIRSR604808-3"/>
    </source>
</evidence>
<evidence type="ECO:0000313" key="11">
    <source>
        <dbReference type="Proteomes" id="UP000266796"/>
    </source>
</evidence>
<dbReference type="GO" id="GO:0046872">
    <property type="term" value="F:metal ion binding"/>
    <property type="evidence" value="ECO:0007669"/>
    <property type="project" value="UniProtKB-KW"/>
</dbReference>